<dbReference type="InterPro" id="IPR050170">
    <property type="entry name" value="TruD_pseudoU_synthase"/>
</dbReference>
<evidence type="ECO:0000256" key="3">
    <source>
        <dbReference type="ARBA" id="ARBA00023235"/>
    </source>
</evidence>
<dbReference type="PANTHER" id="PTHR47811:SF1">
    <property type="entry name" value="TRNA PSEUDOURIDINE SYNTHASE D"/>
    <property type="match status" value="1"/>
</dbReference>
<evidence type="ECO:0000313" key="7">
    <source>
        <dbReference type="Proteomes" id="UP000652567"/>
    </source>
</evidence>
<dbReference type="PROSITE" id="PS50984">
    <property type="entry name" value="TRUD"/>
    <property type="match status" value="1"/>
</dbReference>
<reference evidence="6" key="1">
    <citation type="submission" date="2018-07" db="EMBL/GenBank/DDBJ databases">
        <title>Genome assembly of strain Ka43.</title>
        <authorList>
            <person name="Kukolya J."/>
            <person name="Nagy I."/>
            <person name="Horvath B."/>
            <person name="Toth A."/>
        </authorList>
    </citation>
    <scope>NUCLEOTIDE SEQUENCE</scope>
    <source>
        <strain evidence="6">KB43</strain>
    </source>
</reference>
<evidence type="ECO:0000313" key="6">
    <source>
        <dbReference type="EMBL" id="MBE8717999.1"/>
    </source>
</evidence>
<organism evidence="6 7">
    <name type="scientific">Cellvibrio polysaccharolyticus</name>
    <dbReference type="NCBI Taxonomy" id="2082724"/>
    <lineage>
        <taxon>Bacteria</taxon>
        <taxon>Pseudomonadati</taxon>
        <taxon>Pseudomonadota</taxon>
        <taxon>Gammaproteobacteria</taxon>
        <taxon>Cellvibrionales</taxon>
        <taxon>Cellvibrionaceae</taxon>
        <taxon>Cellvibrio</taxon>
    </lineage>
</organism>
<comment type="function">
    <text evidence="4">Responsible for synthesis of pseudouridine from uracil-13 in transfer RNAs.</text>
</comment>
<evidence type="ECO:0000256" key="2">
    <source>
        <dbReference type="ARBA" id="ARBA00022694"/>
    </source>
</evidence>
<name>A0A928V7L3_9GAMM</name>
<gene>
    <name evidence="4" type="primary">truD</name>
    <name evidence="6" type="ORF">C4F51_12465</name>
</gene>
<dbReference type="GO" id="GO:0005829">
    <property type="term" value="C:cytosol"/>
    <property type="evidence" value="ECO:0007669"/>
    <property type="project" value="TreeGrafter"/>
</dbReference>
<protein>
    <recommendedName>
        <fullName evidence="4">tRNA pseudouridine synthase D</fullName>
        <ecNumber evidence="4">5.4.99.27</ecNumber>
    </recommendedName>
    <alternativeName>
        <fullName evidence="4">tRNA pseudouridine(13) synthase</fullName>
    </alternativeName>
    <alternativeName>
        <fullName evidence="4">tRNA pseudouridylate synthase D</fullName>
    </alternativeName>
    <alternativeName>
        <fullName evidence="4">tRNA-uridine isomerase D</fullName>
    </alternativeName>
</protein>
<proteinExistence type="inferred from homology"/>
<comment type="similarity">
    <text evidence="1 4">Belongs to the pseudouridine synthase TruD family.</text>
</comment>
<comment type="catalytic activity">
    <reaction evidence="4">
        <text>uridine(13) in tRNA = pseudouridine(13) in tRNA</text>
        <dbReference type="Rhea" id="RHEA:42540"/>
        <dbReference type="Rhea" id="RHEA-COMP:10105"/>
        <dbReference type="Rhea" id="RHEA-COMP:10106"/>
        <dbReference type="ChEBI" id="CHEBI:65314"/>
        <dbReference type="ChEBI" id="CHEBI:65315"/>
        <dbReference type="EC" id="5.4.99.27"/>
    </reaction>
</comment>
<feature type="domain" description="TRUD" evidence="5">
    <location>
        <begin position="158"/>
        <end position="279"/>
    </location>
</feature>
<keyword evidence="3 4" id="KW-0413">Isomerase</keyword>
<dbReference type="GO" id="GO:0003723">
    <property type="term" value="F:RNA binding"/>
    <property type="evidence" value="ECO:0007669"/>
    <property type="project" value="InterPro"/>
</dbReference>
<sequence length="325" mass="37055">MQFNPDFPCAYGEPLATAVFRQFPEDFQVEEVLGYEPGGEGEHVYLHLIKRGENTAWIAKQIASLAGVQEMDVGYAGRKDRHAVTSQWFSVYLPPSKPEPDWQQLVNENLKLLAFARHNHKLRRGEHQANRFVIRLREVTGADRQALEQRLETIRDNGVPNYFGEQRFGRQYNNLNQAESLLIDRKPIKSRSEKGIILSAARSWVFNLVLAERVRQNNWRDMVEGEPQECPSGPLWGRGRAITRGELAALEQQVLEPWSEWCNALEHQGLQQERRPLVLQPEAMQWQWLGGDLELSFSLSAGEFATAVLKEITLLTQAGAPESGE</sequence>
<comment type="caution">
    <text evidence="6">The sequence shown here is derived from an EMBL/GenBank/DDBJ whole genome shotgun (WGS) entry which is preliminary data.</text>
</comment>
<evidence type="ECO:0000256" key="4">
    <source>
        <dbReference type="HAMAP-Rule" id="MF_01082"/>
    </source>
</evidence>
<dbReference type="GO" id="GO:0031119">
    <property type="term" value="P:tRNA pseudouridine synthesis"/>
    <property type="evidence" value="ECO:0007669"/>
    <property type="project" value="UniProtKB-UniRule"/>
</dbReference>
<dbReference type="SUPFAM" id="SSF55120">
    <property type="entry name" value="Pseudouridine synthase"/>
    <property type="match status" value="1"/>
</dbReference>
<dbReference type="InterPro" id="IPR001656">
    <property type="entry name" value="PsdUridine_synth_TruD"/>
</dbReference>
<dbReference type="InterPro" id="IPR020103">
    <property type="entry name" value="PsdUridine_synth_cat_dom_sf"/>
</dbReference>
<dbReference type="Pfam" id="PF01142">
    <property type="entry name" value="TruD"/>
    <property type="match status" value="1"/>
</dbReference>
<dbReference type="EC" id="5.4.99.27" evidence="4"/>
<accession>A0A928V7L3</accession>
<dbReference type="EMBL" id="PRDL01000001">
    <property type="protein sequence ID" value="MBE8717999.1"/>
    <property type="molecule type" value="Genomic_DNA"/>
</dbReference>
<dbReference type="HAMAP" id="MF_01082">
    <property type="entry name" value="TruD"/>
    <property type="match status" value="1"/>
</dbReference>
<dbReference type="CDD" id="cd02575">
    <property type="entry name" value="PseudoU_synth_EcTruD"/>
    <property type="match status" value="1"/>
</dbReference>
<dbReference type="RefSeq" id="WP_193910208.1">
    <property type="nucleotide sequence ID" value="NZ_PRDL01000001.1"/>
</dbReference>
<evidence type="ECO:0000256" key="1">
    <source>
        <dbReference type="ARBA" id="ARBA00007953"/>
    </source>
</evidence>
<dbReference type="InterPro" id="IPR042214">
    <property type="entry name" value="TruD_catalytic"/>
</dbReference>
<dbReference type="InterPro" id="IPR020119">
    <property type="entry name" value="PsdUridine_synth_TruD_CS"/>
</dbReference>
<dbReference type="Gene3D" id="3.30.2350.20">
    <property type="entry name" value="TruD, catalytic domain"/>
    <property type="match status" value="2"/>
</dbReference>
<dbReference type="PROSITE" id="PS01268">
    <property type="entry name" value="UPF0024"/>
    <property type="match status" value="1"/>
</dbReference>
<dbReference type="GO" id="GO:0160150">
    <property type="term" value="F:tRNA pseudouridine(13) synthase activity"/>
    <property type="evidence" value="ECO:0007669"/>
    <property type="project" value="UniProtKB-EC"/>
</dbReference>
<evidence type="ECO:0000259" key="5">
    <source>
        <dbReference type="PROSITE" id="PS50984"/>
    </source>
</evidence>
<feature type="active site" description="Nucleophile" evidence="4">
    <location>
        <position position="80"/>
    </location>
</feature>
<dbReference type="AlphaFoldDB" id="A0A928V7L3"/>
<keyword evidence="2 4" id="KW-0819">tRNA processing</keyword>
<dbReference type="InterPro" id="IPR011760">
    <property type="entry name" value="PsdUridine_synth_TruD_insert"/>
</dbReference>
<dbReference type="Proteomes" id="UP000652567">
    <property type="component" value="Unassembled WGS sequence"/>
</dbReference>
<dbReference type="PANTHER" id="PTHR47811">
    <property type="entry name" value="TRNA PSEUDOURIDINE SYNTHASE D"/>
    <property type="match status" value="1"/>
</dbReference>
<keyword evidence="7" id="KW-1185">Reference proteome</keyword>